<name>G0UUJ2_TRYCI</name>
<sequence>MQGFVQAFSSTRAHALFRLLACGIICPSEADCFKGIVKGFSLPYWRWIPCMCTFNYSDLNGMRGLRGLVNTLRSPMDSSTGTLCCFCSDSVVTEKRVQEPFFSVESHDNTGNFCLAR</sequence>
<evidence type="ECO:0008006" key="3">
    <source>
        <dbReference type="Google" id="ProtNLM"/>
    </source>
</evidence>
<reference evidence="2" key="1">
    <citation type="journal article" date="2012" name="Proc. Natl. Acad. Sci. U.S.A.">
        <title>Antigenic diversity is generated by distinct evolutionary mechanisms in African trypanosome species.</title>
        <authorList>
            <person name="Jackson A.P."/>
            <person name="Berry A."/>
            <person name="Aslett M."/>
            <person name="Allison H.C."/>
            <person name="Burton P."/>
            <person name="Vavrova-Anderson J."/>
            <person name="Brown R."/>
            <person name="Browne H."/>
            <person name="Corton N."/>
            <person name="Hauser H."/>
            <person name="Gamble J."/>
            <person name="Gilderthorp R."/>
            <person name="Marcello L."/>
            <person name="McQuillan J."/>
            <person name="Otto T.D."/>
            <person name="Quail M.A."/>
            <person name="Sanders M.J."/>
            <person name="van Tonder A."/>
            <person name="Ginger M.L."/>
            <person name="Field M.C."/>
            <person name="Barry J.D."/>
            <person name="Hertz-Fowler C."/>
            <person name="Berriman M."/>
        </authorList>
    </citation>
    <scope>NUCLEOTIDE SEQUENCE</scope>
    <source>
        <strain evidence="2">IL3000</strain>
    </source>
</reference>
<feature type="chain" id="PRO_5003410430" description="T. congolense-specific, cell surface-expressed gene family" evidence="1">
    <location>
        <begin position="31"/>
        <end position="117"/>
    </location>
</feature>
<evidence type="ECO:0000313" key="2">
    <source>
        <dbReference type="EMBL" id="CCC93056.1"/>
    </source>
</evidence>
<gene>
    <name evidence="2" type="ORF">TCIL3000_9_4560</name>
</gene>
<dbReference type="EMBL" id="HE575322">
    <property type="protein sequence ID" value="CCC93056.1"/>
    <property type="molecule type" value="Genomic_DNA"/>
</dbReference>
<keyword evidence="1" id="KW-0732">Signal</keyword>
<protein>
    <recommendedName>
        <fullName evidence="3">T. congolense-specific, cell surface-expressed gene family</fullName>
    </recommendedName>
</protein>
<feature type="signal peptide" evidence="1">
    <location>
        <begin position="1"/>
        <end position="30"/>
    </location>
</feature>
<organism evidence="2">
    <name type="scientific">Trypanosoma congolense (strain IL3000)</name>
    <dbReference type="NCBI Taxonomy" id="1068625"/>
    <lineage>
        <taxon>Eukaryota</taxon>
        <taxon>Discoba</taxon>
        <taxon>Euglenozoa</taxon>
        <taxon>Kinetoplastea</taxon>
        <taxon>Metakinetoplastina</taxon>
        <taxon>Trypanosomatida</taxon>
        <taxon>Trypanosomatidae</taxon>
        <taxon>Trypanosoma</taxon>
        <taxon>Nannomonas</taxon>
    </lineage>
</organism>
<accession>G0UUJ2</accession>
<dbReference type="AlphaFoldDB" id="G0UUJ2"/>
<proteinExistence type="predicted"/>
<evidence type="ECO:0000256" key="1">
    <source>
        <dbReference type="SAM" id="SignalP"/>
    </source>
</evidence>